<dbReference type="EMBL" id="CP001321">
    <property type="protein sequence ID" value="ACL32409.1"/>
    <property type="molecule type" value="Genomic_DNA"/>
</dbReference>
<evidence type="ECO:0000313" key="2">
    <source>
        <dbReference type="Proteomes" id="UP000006743"/>
    </source>
</evidence>
<protein>
    <submittedName>
        <fullName evidence="1">Uncharacterized protein</fullName>
    </submittedName>
</protein>
<name>B8F507_GLAP5</name>
<accession>B8F507</accession>
<dbReference type="HOGENOM" id="CLU_2916099_0_0_6"/>
<organism evidence="1 2">
    <name type="scientific">Glaesserella parasuis serovar 5 (strain SH0165)</name>
    <name type="common">Haemophilus parasuis</name>
    <dbReference type="NCBI Taxonomy" id="557723"/>
    <lineage>
        <taxon>Bacteria</taxon>
        <taxon>Pseudomonadati</taxon>
        <taxon>Pseudomonadota</taxon>
        <taxon>Gammaproteobacteria</taxon>
        <taxon>Pasteurellales</taxon>
        <taxon>Pasteurellaceae</taxon>
        <taxon>Glaesserella</taxon>
    </lineage>
</organism>
<keyword evidence="2" id="KW-1185">Reference proteome</keyword>
<evidence type="ECO:0000313" key="1">
    <source>
        <dbReference type="EMBL" id="ACL32409.1"/>
    </source>
</evidence>
<reference evidence="1 2" key="1">
    <citation type="journal article" date="2009" name="J. Bacteriol.">
        <title>Complete genome sequence of Haemophilus parasuis SH0165.</title>
        <authorList>
            <person name="Yue M."/>
            <person name="Yang F."/>
            <person name="Yang J."/>
            <person name="Bei W."/>
            <person name="Cai X."/>
            <person name="Chen L."/>
            <person name="Dong J."/>
            <person name="Zhou R."/>
            <person name="Jin M."/>
            <person name="Jin Q."/>
            <person name="Chen H."/>
        </authorList>
    </citation>
    <scope>NUCLEOTIDE SEQUENCE [LARGE SCALE GENOMIC DNA]</scope>
    <source>
        <strain evidence="1 2">SH0165</strain>
    </source>
</reference>
<dbReference type="Proteomes" id="UP000006743">
    <property type="component" value="Chromosome"/>
</dbReference>
<dbReference type="KEGG" id="hap:HAPS_0769"/>
<sequence>MLCFYNLLGAVDLLSLNLNQTTISPSEYNKSLLAMPHNFLLTYRTESQWLGIVLKNKRIFN</sequence>
<gene>
    <name evidence="1" type="ordered locus">HAPS_0769</name>
</gene>
<dbReference type="AlphaFoldDB" id="B8F507"/>
<proteinExistence type="predicted"/>